<proteinExistence type="predicted"/>
<evidence type="ECO:0000313" key="2">
    <source>
        <dbReference type="Proteomes" id="UP000183257"/>
    </source>
</evidence>
<accession>A0A1K1PRA9</accession>
<keyword evidence="2" id="KW-1185">Reference proteome</keyword>
<dbReference type="OrthoDB" id="1450221at2"/>
<evidence type="ECO:0000313" key="1">
    <source>
        <dbReference type="EMBL" id="SFW50207.1"/>
    </source>
</evidence>
<sequence length="85" mass="9535">MKKVLATSGSVFNTLCCGIFGHYYAVTKKVTSHINEYECIHCKKQVTTDVTGNLSELTPELEDINNTLQKVYKKKHQHTAPQHAA</sequence>
<dbReference type="STRING" id="76595.SAMN05660313_02155"/>
<gene>
    <name evidence="1" type="ORF">SAMN05660313_02155</name>
</gene>
<reference evidence="2" key="1">
    <citation type="submission" date="2016-11" db="EMBL/GenBank/DDBJ databases">
        <authorList>
            <person name="Varghese N."/>
            <person name="Submissions S."/>
        </authorList>
    </citation>
    <scope>NUCLEOTIDE SEQUENCE [LARGE SCALE GENOMIC DNA]</scope>
    <source>
        <strain evidence="2">DSM 24786</strain>
    </source>
</reference>
<organism evidence="1 2">
    <name type="scientific">Cellulophaga fucicola</name>
    <dbReference type="NCBI Taxonomy" id="76595"/>
    <lineage>
        <taxon>Bacteria</taxon>
        <taxon>Pseudomonadati</taxon>
        <taxon>Bacteroidota</taxon>
        <taxon>Flavobacteriia</taxon>
        <taxon>Flavobacteriales</taxon>
        <taxon>Flavobacteriaceae</taxon>
        <taxon>Cellulophaga</taxon>
    </lineage>
</organism>
<name>A0A1K1PRA9_9FLAO</name>
<dbReference type="RefSeq" id="WP_072303762.1">
    <property type="nucleotide sequence ID" value="NZ_CBDUMO010000041.1"/>
</dbReference>
<dbReference type="EMBL" id="FPIY01000002">
    <property type="protein sequence ID" value="SFW50207.1"/>
    <property type="molecule type" value="Genomic_DNA"/>
</dbReference>
<evidence type="ECO:0008006" key="3">
    <source>
        <dbReference type="Google" id="ProtNLM"/>
    </source>
</evidence>
<dbReference type="Proteomes" id="UP000183257">
    <property type="component" value="Unassembled WGS sequence"/>
</dbReference>
<dbReference type="AlphaFoldDB" id="A0A1K1PRA9"/>
<protein>
    <recommendedName>
        <fullName evidence="3">Prophage protein</fullName>
    </recommendedName>
</protein>